<reference evidence="2" key="1">
    <citation type="submission" date="2016-06" db="EMBL/GenBank/DDBJ databases">
        <title>Parallel loss of symbiosis genes in relatives of nitrogen-fixing non-legume Parasponia.</title>
        <authorList>
            <person name="Van Velzen R."/>
            <person name="Holmer R."/>
            <person name="Bu F."/>
            <person name="Rutten L."/>
            <person name="Van Zeijl A."/>
            <person name="Liu W."/>
            <person name="Santuari L."/>
            <person name="Cao Q."/>
            <person name="Sharma T."/>
            <person name="Shen D."/>
            <person name="Roswanjaya Y."/>
            <person name="Wardhani T."/>
            <person name="Kalhor M.S."/>
            <person name="Jansen J."/>
            <person name="Van den Hoogen J."/>
            <person name="Gungor B."/>
            <person name="Hartog M."/>
            <person name="Hontelez J."/>
            <person name="Verver J."/>
            <person name="Yang W.-C."/>
            <person name="Schijlen E."/>
            <person name="Repin R."/>
            <person name="Schilthuizen M."/>
            <person name="Schranz E."/>
            <person name="Heidstra R."/>
            <person name="Miyata K."/>
            <person name="Fedorova E."/>
            <person name="Kohlen W."/>
            <person name="Bisseling T."/>
            <person name="Smit S."/>
            <person name="Geurts R."/>
        </authorList>
    </citation>
    <scope>NUCLEOTIDE SEQUENCE [LARGE SCALE GENOMIC DNA]</scope>
    <source>
        <strain evidence="2">cv. WU1-14</strain>
    </source>
</reference>
<dbReference type="Gene3D" id="3.80.10.10">
    <property type="entry name" value="Ribonuclease Inhibitor"/>
    <property type="match status" value="1"/>
</dbReference>
<dbReference type="PANTHER" id="PTHR38926:SF2">
    <property type="entry name" value="F-BOX_LRR-REPEAT PROTEIN 21-RELATED"/>
    <property type="match status" value="1"/>
</dbReference>
<organism evidence="1 2">
    <name type="scientific">Parasponia andersonii</name>
    <name type="common">Sponia andersonii</name>
    <dbReference type="NCBI Taxonomy" id="3476"/>
    <lineage>
        <taxon>Eukaryota</taxon>
        <taxon>Viridiplantae</taxon>
        <taxon>Streptophyta</taxon>
        <taxon>Embryophyta</taxon>
        <taxon>Tracheophyta</taxon>
        <taxon>Spermatophyta</taxon>
        <taxon>Magnoliopsida</taxon>
        <taxon>eudicotyledons</taxon>
        <taxon>Gunneridae</taxon>
        <taxon>Pentapetalae</taxon>
        <taxon>rosids</taxon>
        <taxon>fabids</taxon>
        <taxon>Rosales</taxon>
        <taxon>Cannabaceae</taxon>
        <taxon>Parasponia</taxon>
    </lineage>
</organism>
<gene>
    <name evidence="1" type="ORF">PanWU01x14_071080</name>
</gene>
<evidence type="ECO:0000313" key="2">
    <source>
        <dbReference type="Proteomes" id="UP000237105"/>
    </source>
</evidence>
<sequence length="110" mass="12632">MCLFDISDTATEKLPLLEELELTLDNFSSSCFIDLQNRCPHLRTLKVNRQDYNTDVQPPDHEVTEASYKDVALTIAHFLPELRHLQLIGNPMTNMGLEAMLDLRRSMSKI</sequence>
<proteinExistence type="predicted"/>
<evidence type="ECO:0000313" key="1">
    <source>
        <dbReference type="EMBL" id="PON71653.1"/>
    </source>
</evidence>
<dbReference type="AlphaFoldDB" id="A0A2P5DEE1"/>
<keyword evidence="2" id="KW-1185">Reference proteome</keyword>
<dbReference type="OrthoDB" id="2095648at2759"/>
<name>A0A2P5DEE1_PARAD</name>
<protein>
    <submittedName>
        <fullName evidence="1">LRR domain containing protein</fullName>
    </submittedName>
</protein>
<comment type="caution">
    <text evidence="1">The sequence shown here is derived from an EMBL/GenBank/DDBJ whole genome shotgun (WGS) entry which is preliminary data.</text>
</comment>
<dbReference type="STRING" id="3476.A0A2P5DEE1"/>
<dbReference type="EMBL" id="JXTB01000043">
    <property type="protein sequence ID" value="PON71653.1"/>
    <property type="molecule type" value="Genomic_DNA"/>
</dbReference>
<dbReference type="PANTHER" id="PTHR38926">
    <property type="entry name" value="F-BOX DOMAIN CONTAINING PROTEIN, EXPRESSED"/>
    <property type="match status" value="1"/>
</dbReference>
<dbReference type="InterPro" id="IPR032675">
    <property type="entry name" value="LRR_dom_sf"/>
</dbReference>
<dbReference type="Proteomes" id="UP000237105">
    <property type="component" value="Unassembled WGS sequence"/>
</dbReference>
<accession>A0A2P5DEE1</accession>
<dbReference type="SUPFAM" id="SSF52047">
    <property type="entry name" value="RNI-like"/>
    <property type="match status" value="1"/>
</dbReference>